<dbReference type="AlphaFoldDB" id="A0A923S4A0"/>
<reference evidence="3" key="1">
    <citation type="submission" date="2020-08" db="EMBL/GenBank/DDBJ databases">
        <title>Ramlibacter sp. GTP1 16S ribosomal RNA gene genome sequencing and assembly.</title>
        <authorList>
            <person name="Kang M."/>
        </authorList>
    </citation>
    <scope>NUCLEOTIDE SEQUENCE</scope>
    <source>
        <strain evidence="3">GTP1</strain>
    </source>
</reference>
<feature type="region of interest" description="Disordered" evidence="1">
    <location>
        <begin position="20"/>
        <end position="42"/>
    </location>
</feature>
<evidence type="ECO:0000313" key="4">
    <source>
        <dbReference type="Proteomes" id="UP000596827"/>
    </source>
</evidence>
<evidence type="ECO:0000313" key="3">
    <source>
        <dbReference type="EMBL" id="MBC5767374.1"/>
    </source>
</evidence>
<keyword evidence="4" id="KW-1185">Reference proteome</keyword>
<comment type="caution">
    <text evidence="3">The sequence shown here is derived from an EMBL/GenBank/DDBJ whole genome shotgun (WGS) entry which is preliminary data.</text>
</comment>
<dbReference type="EMBL" id="JACORU010000010">
    <property type="protein sequence ID" value="MBC5767374.1"/>
    <property type="molecule type" value="Genomic_DNA"/>
</dbReference>
<accession>A0A923S4A0</accession>
<dbReference type="RefSeq" id="WP_187083860.1">
    <property type="nucleotide sequence ID" value="NZ_JACORU010000010.1"/>
</dbReference>
<dbReference type="Gene3D" id="3.40.50.300">
    <property type="entry name" value="P-loop containing nucleotide triphosphate hydrolases"/>
    <property type="match status" value="1"/>
</dbReference>
<dbReference type="InterPro" id="IPR003593">
    <property type="entry name" value="AAA+_ATPase"/>
</dbReference>
<evidence type="ECO:0000256" key="1">
    <source>
        <dbReference type="SAM" id="MobiDB-lite"/>
    </source>
</evidence>
<proteinExistence type="predicted"/>
<gene>
    <name evidence="3" type="ORF">H8R02_23110</name>
</gene>
<protein>
    <recommendedName>
        <fullName evidence="2">AAA+ ATPase domain-containing protein</fullName>
    </recommendedName>
</protein>
<dbReference type="InterPro" id="IPR027417">
    <property type="entry name" value="P-loop_NTPase"/>
</dbReference>
<dbReference type="SMART" id="SM00382">
    <property type="entry name" value="AAA"/>
    <property type="match status" value="1"/>
</dbReference>
<dbReference type="SUPFAM" id="SSF52540">
    <property type="entry name" value="P-loop containing nucleoside triphosphate hydrolases"/>
    <property type="match status" value="1"/>
</dbReference>
<evidence type="ECO:0000259" key="2">
    <source>
        <dbReference type="SMART" id="SM00382"/>
    </source>
</evidence>
<name>A0A923S4A0_9BURK</name>
<dbReference type="Proteomes" id="UP000596827">
    <property type="component" value="Unassembled WGS sequence"/>
</dbReference>
<feature type="domain" description="AAA+ ATPase" evidence="2">
    <location>
        <begin position="357"/>
        <end position="559"/>
    </location>
</feature>
<sequence>MLPLQTGRAIAAAAHRARALSNTAAPDKSHPTGGADSTPTFSPGLHSAIMELGVNMIEYSVALKNLQKLVEEFSPLGELSNEAQTRFSFIDRVLEDCLGWERTEIRVEVYEESGRTDYECGLPRQLIVEAKHAKDPFKIPPRRAKTKVKLESLMAFDAAADAAIRQVQQYGASRGVGPVVVANGPQFIIFLASNLNGKSPLKGEALVFDGYEEIVLGFNAIYETLSKFGIEERRLEDQLGEAIPSTLPSKLSALCLNYFEHKYASSFQESLKNAAQLVIEDLGRTAEVEKEFLEQCYCESGPLTQYSLVGKNLAAARYAALFSRSELGSRIEPVNPKKGGKRGAEPFSEQVLQEALAKRPVVLVGDVGVGKTTFLKHLMQVSGREEFTNAISIYFDLGNQATLSRTPKDAFLETVRDTLRDGLGMNLFGMSLMDVIYQRELKDFDEGFASILKETNPAQFTQERVALLRRLSENTETHLRLSLAHISRVKKRQAIIVIDNADQRSFDIQQEAFLIAQELASSWNALVFIALRPQTFHASKRSGTLSAYPTKIFVIPPPKLEDAIELRLKFALQMAEGRIPIPSFSGITLHIDSLAKLISALLRSLARNRELYEFIVNVSGGNVRLAVELISKYLGSPNVESERIVKLISDQGYYDVPLHEFAKASLLSEYSHYQEDSSVATNVFSVFFRDRREHFLSLMLLGYLSWEGAETLQADGFISVTTLTQQMQSAGFHIDQITSHVQKLTRRRLIETTERRLLDTGEELKERQLPEAFRITSVGAYHLKKWCSDFGYLDAVVFDTHLLDDEIRSELAAEVNDDRLLARYRRASKFREYLDATWLAFSPQPYFDWKSTRVASQNSFVRVERRLRDQGLL</sequence>
<organism evidence="3 4">
    <name type="scientific">Ramlibacter albus</name>
    <dbReference type="NCBI Taxonomy" id="2079448"/>
    <lineage>
        <taxon>Bacteria</taxon>
        <taxon>Pseudomonadati</taxon>
        <taxon>Pseudomonadota</taxon>
        <taxon>Betaproteobacteria</taxon>
        <taxon>Burkholderiales</taxon>
        <taxon>Comamonadaceae</taxon>
        <taxon>Ramlibacter</taxon>
    </lineage>
</organism>